<organism evidence="2 3">
    <name type="scientific">Candidatus Neomicrothrix subdominans</name>
    <dbReference type="NCBI Taxonomy" id="2954438"/>
    <lineage>
        <taxon>Bacteria</taxon>
        <taxon>Bacillati</taxon>
        <taxon>Actinomycetota</taxon>
        <taxon>Acidimicrobiia</taxon>
        <taxon>Acidimicrobiales</taxon>
        <taxon>Microthrixaceae</taxon>
        <taxon>Candidatus Neomicrothrix</taxon>
    </lineage>
</organism>
<dbReference type="PANTHER" id="PTHR43685">
    <property type="entry name" value="GLYCOSYLTRANSFERASE"/>
    <property type="match status" value="1"/>
</dbReference>
<dbReference type="EMBL" id="JADJZA010000001">
    <property type="protein sequence ID" value="MBK9295944.1"/>
    <property type="molecule type" value="Genomic_DNA"/>
</dbReference>
<dbReference type="InterPro" id="IPR050834">
    <property type="entry name" value="Glycosyltransf_2"/>
</dbReference>
<evidence type="ECO:0000313" key="2">
    <source>
        <dbReference type="EMBL" id="MBK9295944.1"/>
    </source>
</evidence>
<dbReference type="Gene3D" id="3.90.550.10">
    <property type="entry name" value="Spore Coat Polysaccharide Biosynthesis Protein SpsA, Chain A"/>
    <property type="match status" value="1"/>
</dbReference>
<name>A0A936NA71_9ACTN</name>
<dbReference type="AlphaFoldDB" id="A0A936NA71"/>
<feature type="transmembrane region" description="Helical" evidence="1">
    <location>
        <begin position="239"/>
        <end position="257"/>
    </location>
</feature>
<gene>
    <name evidence="2" type="ORF">IPN02_03525</name>
</gene>
<dbReference type="CDD" id="cd02525">
    <property type="entry name" value="Succinoglycan_BP_ExoA"/>
    <property type="match status" value="1"/>
</dbReference>
<reference evidence="2 3" key="1">
    <citation type="submission" date="2020-10" db="EMBL/GenBank/DDBJ databases">
        <title>Connecting structure to function with the recovery of over 1000 high-quality activated sludge metagenome-assembled genomes encoding full-length rRNA genes using long-read sequencing.</title>
        <authorList>
            <person name="Singleton C.M."/>
            <person name="Petriglieri F."/>
            <person name="Kristensen J.M."/>
            <person name="Kirkegaard R.H."/>
            <person name="Michaelsen T.Y."/>
            <person name="Andersen M.H."/>
            <person name="Karst S.M."/>
            <person name="Dueholm M.S."/>
            <person name="Nielsen P.H."/>
            <person name="Albertsen M."/>
        </authorList>
    </citation>
    <scope>NUCLEOTIDE SEQUENCE [LARGE SCALE GENOMIC DNA]</scope>
    <source>
        <strain evidence="2">Lyne_18-Q3-R50-59_MAXAC.006</strain>
    </source>
</reference>
<sequence length="321" mass="34169">MAFVLAVRNEEADLAATVASIRAQRHGSGSLAIAVAPSDDDTLAVARQLAADDAGITVVDNPRSWVSHGLNRAIAATSAEFVVRVDGHCTLPPDYTSLAVEALDRTGADVVGGVQSATGAPGTQQAVAMAMSSRLGVGNSRFHYGGSAGPSDTVYLGVFRRSALDRVGGFDETLLRNQDYELNWRIRDSGGEVWFEPAMVVTYRPRPSLRALASQYRQYGTWKRVMLKRHPRSLRARQLVAPVMVVGVTGTAAVAAWTEDPRWLLPAVTYAAAVTVGGLAAGRSAPTVSRIRVPAALAVMHWAWGLGFLFGRPVPPPVAED</sequence>
<dbReference type="PANTHER" id="PTHR43685:SF2">
    <property type="entry name" value="GLYCOSYLTRANSFERASE 2-LIKE DOMAIN-CONTAINING PROTEIN"/>
    <property type="match status" value="1"/>
</dbReference>
<feature type="transmembrane region" description="Helical" evidence="1">
    <location>
        <begin position="263"/>
        <end position="281"/>
    </location>
</feature>
<proteinExistence type="predicted"/>
<keyword evidence="1" id="KW-0812">Transmembrane</keyword>
<evidence type="ECO:0000256" key="1">
    <source>
        <dbReference type="SAM" id="Phobius"/>
    </source>
</evidence>
<dbReference type="Proteomes" id="UP000727993">
    <property type="component" value="Unassembled WGS sequence"/>
</dbReference>
<evidence type="ECO:0000313" key="3">
    <source>
        <dbReference type="Proteomes" id="UP000727993"/>
    </source>
</evidence>
<protein>
    <submittedName>
        <fullName evidence="2">Glycosyltransferase family 2 protein</fullName>
    </submittedName>
</protein>
<comment type="caution">
    <text evidence="2">The sequence shown here is derived from an EMBL/GenBank/DDBJ whole genome shotgun (WGS) entry which is preliminary data.</text>
</comment>
<dbReference type="InterPro" id="IPR029044">
    <property type="entry name" value="Nucleotide-diphossugar_trans"/>
</dbReference>
<dbReference type="SUPFAM" id="SSF53448">
    <property type="entry name" value="Nucleotide-diphospho-sugar transferases"/>
    <property type="match status" value="1"/>
</dbReference>
<keyword evidence="1" id="KW-1133">Transmembrane helix</keyword>
<accession>A0A936NA71</accession>
<dbReference type="Pfam" id="PF13641">
    <property type="entry name" value="Glyco_tranf_2_3"/>
    <property type="match status" value="1"/>
</dbReference>
<keyword evidence="1" id="KW-0472">Membrane</keyword>